<keyword evidence="1" id="KW-0472">Membrane</keyword>
<dbReference type="AlphaFoldDB" id="A0A1B6LHK9"/>
<reference evidence="2" key="1">
    <citation type="submission" date="2015-11" db="EMBL/GenBank/DDBJ databases">
        <title>De novo transcriptome assembly of four potential Pierce s Disease insect vectors from Arizona vineyards.</title>
        <authorList>
            <person name="Tassone E.E."/>
        </authorList>
    </citation>
    <scope>NUCLEOTIDE SEQUENCE</scope>
</reference>
<feature type="non-terminal residue" evidence="2">
    <location>
        <position position="1"/>
    </location>
</feature>
<feature type="transmembrane region" description="Helical" evidence="1">
    <location>
        <begin position="51"/>
        <end position="73"/>
    </location>
</feature>
<proteinExistence type="predicted"/>
<evidence type="ECO:0000313" key="2">
    <source>
        <dbReference type="EMBL" id="JAT23119.1"/>
    </source>
</evidence>
<gene>
    <name evidence="2" type="ORF">g.3650</name>
</gene>
<keyword evidence="1" id="KW-1133">Transmembrane helix</keyword>
<protein>
    <submittedName>
        <fullName evidence="2">Uncharacterized protein</fullName>
    </submittedName>
</protein>
<sequence>DDDCDRNEFCSTRNNACACKSGYDYDHNRQCLSLDEHHSFFGSKFDPPRDMIVPGLFILGTATSIYFGFKLYCNDRWRIWRMRRRPLFRGRDIEAAIPPTTWVASYRVVDARTSPLYPPCLLLSMGPPPYEEALKHKVILSSYHPQIHPDSLPQVPL</sequence>
<evidence type="ECO:0000256" key="1">
    <source>
        <dbReference type="SAM" id="Phobius"/>
    </source>
</evidence>
<dbReference type="EMBL" id="GEBQ01016858">
    <property type="protein sequence ID" value="JAT23119.1"/>
    <property type="molecule type" value="Transcribed_RNA"/>
</dbReference>
<keyword evidence="1" id="KW-0812">Transmembrane</keyword>
<organism evidence="2">
    <name type="scientific">Graphocephala atropunctata</name>
    <dbReference type="NCBI Taxonomy" id="36148"/>
    <lineage>
        <taxon>Eukaryota</taxon>
        <taxon>Metazoa</taxon>
        <taxon>Ecdysozoa</taxon>
        <taxon>Arthropoda</taxon>
        <taxon>Hexapoda</taxon>
        <taxon>Insecta</taxon>
        <taxon>Pterygota</taxon>
        <taxon>Neoptera</taxon>
        <taxon>Paraneoptera</taxon>
        <taxon>Hemiptera</taxon>
        <taxon>Auchenorrhyncha</taxon>
        <taxon>Membracoidea</taxon>
        <taxon>Cicadellidae</taxon>
        <taxon>Cicadellinae</taxon>
        <taxon>Cicadellini</taxon>
        <taxon>Graphocephala</taxon>
    </lineage>
</organism>
<accession>A0A1B6LHK9</accession>
<name>A0A1B6LHK9_9HEMI</name>